<keyword evidence="2" id="KW-1185">Reference proteome</keyword>
<gene>
    <name evidence="1" type="ORF">SAMN05421795_104119</name>
</gene>
<evidence type="ECO:0000313" key="2">
    <source>
        <dbReference type="Proteomes" id="UP000186098"/>
    </source>
</evidence>
<evidence type="ECO:0000313" key="1">
    <source>
        <dbReference type="EMBL" id="SIS77343.1"/>
    </source>
</evidence>
<reference evidence="2" key="1">
    <citation type="submission" date="2017-01" db="EMBL/GenBank/DDBJ databases">
        <authorList>
            <person name="Varghese N."/>
            <person name="Submissions S."/>
        </authorList>
    </citation>
    <scope>NUCLEOTIDE SEQUENCE [LARGE SCALE GENOMIC DNA]</scope>
    <source>
        <strain evidence="2">DSM 18714</strain>
    </source>
</reference>
<proteinExistence type="predicted"/>
<dbReference type="Proteomes" id="UP000186098">
    <property type="component" value="Unassembled WGS sequence"/>
</dbReference>
<protein>
    <submittedName>
        <fullName evidence="1">Uncharacterized protein</fullName>
    </submittedName>
</protein>
<sequence>MQIVFHLGTHFSDEGRLLRALAANAGPLEAQGCIVPPPARYREPIRELLNALRGAPADATAQETLLDTITEHDDFARLILSHENFMGFPVQVVSPQGFHAQAGQRLQALCNLFPGAETEFFMALVNPATLMPAIVRFAQRKYSYDQIMAGQPPEDLRWAPVVREMLDAIGGRKLVLWCNEDTPLIWPEVLRRIALQPPEAAFDGDFAVLAAIMAPEGLERLKAYLASHPPKTPLQRRKIVSAFLDKYGLPDRIEVEVPLPGWTEELVELVTARYEADVAEIAALPGVEFLAP</sequence>
<dbReference type="EMBL" id="FTOM01000004">
    <property type="protein sequence ID" value="SIS77343.1"/>
    <property type="molecule type" value="Genomic_DNA"/>
</dbReference>
<organism evidence="1 2">
    <name type="scientific">Phaeovulum vinaykumarii</name>
    <dbReference type="NCBI Taxonomy" id="407234"/>
    <lineage>
        <taxon>Bacteria</taxon>
        <taxon>Pseudomonadati</taxon>
        <taxon>Pseudomonadota</taxon>
        <taxon>Alphaproteobacteria</taxon>
        <taxon>Rhodobacterales</taxon>
        <taxon>Paracoccaceae</taxon>
        <taxon>Phaeovulum</taxon>
    </lineage>
</organism>
<dbReference type="AlphaFoldDB" id="A0A1N7LU13"/>
<dbReference type="RefSeq" id="WP_076365693.1">
    <property type="nucleotide sequence ID" value="NZ_FTOM01000004.1"/>
</dbReference>
<accession>A0A1N7LU13</accession>
<dbReference type="STRING" id="407234.SAMN05421795_104119"/>
<name>A0A1N7LU13_9RHOB</name>
<dbReference type="OrthoDB" id="7816979at2"/>